<protein>
    <submittedName>
        <fullName evidence="2">Uncharacterized protein</fullName>
    </submittedName>
</protein>
<organism evidence="2 3">
    <name type="scientific">Aspergillus nanangensis</name>
    <dbReference type="NCBI Taxonomy" id="2582783"/>
    <lineage>
        <taxon>Eukaryota</taxon>
        <taxon>Fungi</taxon>
        <taxon>Dikarya</taxon>
        <taxon>Ascomycota</taxon>
        <taxon>Pezizomycotina</taxon>
        <taxon>Eurotiomycetes</taxon>
        <taxon>Eurotiomycetidae</taxon>
        <taxon>Eurotiales</taxon>
        <taxon>Aspergillaceae</taxon>
        <taxon>Aspergillus</taxon>
        <taxon>Aspergillus subgen. Circumdati</taxon>
    </lineage>
</organism>
<evidence type="ECO:0000313" key="3">
    <source>
        <dbReference type="Proteomes" id="UP001194746"/>
    </source>
</evidence>
<dbReference type="EMBL" id="VCAU01000018">
    <property type="protein sequence ID" value="KAF9891439.1"/>
    <property type="molecule type" value="Genomic_DNA"/>
</dbReference>
<evidence type="ECO:0000256" key="1">
    <source>
        <dbReference type="SAM" id="SignalP"/>
    </source>
</evidence>
<proteinExistence type="predicted"/>
<feature type="chain" id="PRO_5042009969" evidence="1">
    <location>
        <begin position="19"/>
        <end position="93"/>
    </location>
</feature>
<evidence type="ECO:0000313" key="2">
    <source>
        <dbReference type="EMBL" id="KAF9891439.1"/>
    </source>
</evidence>
<keyword evidence="3" id="KW-1185">Reference proteome</keyword>
<dbReference type="Proteomes" id="UP001194746">
    <property type="component" value="Unassembled WGS sequence"/>
</dbReference>
<gene>
    <name evidence="2" type="ORF">FE257_003905</name>
</gene>
<feature type="signal peptide" evidence="1">
    <location>
        <begin position="1"/>
        <end position="18"/>
    </location>
</feature>
<comment type="caution">
    <text evidence="2">The sequence shown here is derived from an EMBL/GenBank/DDBJ whole genome shotgun (WGS) entry which is preliminary data.</text>
</comment>
<accession>A0AAD4CRL8</accession>
<sequence length="93" mass="9845">MKVFSIIAILAGVLSVSAKSCKKGGIYCGQSLLNRGNYENHIKEVLASQGKPTDHAHVLNSLFNCIENGAITYQVYCSKGCGGVGSTDADYCL</sequence>
<name>A0AAD4CRL8_ASPNN</name>
<reference evidence="2" key="2">
    <citation type="submission" date="2020-02" db="EMBL/GenBank/DDBJ databases">
        <authorList>
            <person name="Gilchrist C.L.M."/>
            <person name="Chooi Y.-H."/>
        </authorList>
    </citation>
    <scope>NUCLEOTIDE SEQUENCE</scope>
    <source>
        <strain evidence="2">MST-FP2251</strain>
    </source>
</reference>
<keyword evidence="1" id="KW-0732">Signal</keyword>
<dbReference type="AlphaFoldDB" id="A0AAD4CRL8"/>
<reference evidence="2" key="1">
    <citation type="journal article" date="2019" name="Beilstein J. Org. Chem.">
        <title>Nanangenines: drimane sesquiterpenoids as the dominant metabolite cohort of a novel Australian fungus, Aspergillus nanangensis.</title>
        <authorList>
            <person name="Lacey H.J."/>
            <person name="Gilchrist C.L.M."/>
            <person name="Crombie A."/>
            <person name="Kalaitzis J.A."/>
            <person name="Vuong D."/>
            <person name="Rutledge P.J."/>
            <person name="Turner P."/>
            <person name="Pitt J.I."/>
            <person name="Lacey E."/>
            <person name="Chooi Y.H."/>
            <person name="Piggott A.M."/>
        </authorList>
    </citation>
    <scope>NUCLEOTIDE SEQUENCE</scope>
    <source>
        <strain evidence="2">MST-FP2251</strain>
    </source>
</reference>